<dbReference type="EMBL" id="FRAR01000004">
    <property type="protein sequence ID" value="SHJ96070.1"/>
    <property type="molecule type" value="Genomic_DNA"/>
</dbReference>
<dbReference type="Gene3D" id="3.90.940.10">
    <property type="match status" value="1"/>
</dbReference>
<evidence type="ECO:0000256" key="1">
    <source>
        <dbReference type="ARBA" id="ARBA00006711"/>
    </source>
</evidence>
<dbReference type="STRING" id="1121421.SAMN02745123_00177"/>
<gene>
    <name evidence="10" type="primary">rpoZ</name>
    <name evidence="11" type="ORF">SAMN02745123_00177</name>
</gene>
<dbReference type="OrthoDB" id="9815459at2"/>
<name>A0A1M6NK50_9FIRM</name>
<evidence type="ECO:0000256" key="4">
    <source>
        <dbReference type="ARBA" id="ARBA00022478"/>
    </source>
</evidence>
<proteinExistence type="inferred from homology"/>
<dbReference type="SUPFAM" id="SSF63562">
    <property type="entry name" value="RPB6/omega subunit-like"/>
    <property type="match status" value="1"/>
</dbReference>
<keyword evidence="6 10" id="KW-0548">Nucleotidyltransferase</keyword>
<dbReference type="Proteomes" id="UP000183997">
    <property type="component" value="Unassembled WGS sequence"/>
</dbReference>
<dbReference type="Pfam" id="PF01192">
    <property type="entry name" value="RNA_pol_Rpb6"/>
    <property type="match status" value="1"/>
</dbReference>
<keyword evidence="7 10" id="KW-0804">Transcription</keyword>
<sequence>MMNRPSLDELMTKVDSRYSLVVAAAKRARVLTEEELKTNQPIKVKPVTFALKEIANGSVTYRRTRSGSK</sequence>
<reference evidence="12" key="1">
    <citation type="submission" date="2016-11" db="EMBL/GenBank/DDBJ databases">
        <authorList>
            <person name="Varghese N."/>
            <person name="Submissions S."/>
        </authorList>
    </citation>
    <scope>NUCLEOTIDE SEQUENCE [LARGE SCALE GENOMIC DNA]</scope>
    <source>
        <strain evidence="12">DSM 10349</strain>
    </source>
</reference>
<protein>
    <recommendedName>
        <fullName evidence="3 10">DNA-directed RNA polymerase subunit omega</fullName>
        <shortName evidence="10">RNAP omega subunit</shortName>
        <ecNumber evidence="2 10">2.7.7.6</ecNumber>
    </recommendedName>
    <alternativeName>
        <fullName evidence="10">RNA polymerase omega subunit</fullName>
    </alternativeName>
    <alternativeName>
        <fullName evidence="8 10">Transcriptase subunit omega</fullName>
    </alternativeName>
</protein>
<dbReference type="EC" id="2.7.7.6" evidence="2 10"/>
<evidence type="ECO:0000256" key="10">
    <source>
        <dbReference type="HAMAP-Rule" id="MF_00366"/>
    </source>
</evidence>
<comment type="function">
    <text evidence="10">Promotes RNA polymerase assembly. Latches the N- and C-terminal regions of the beta' subunit thereby facilitating its interaction with the beta and alpha subunits.</text>
</comment>
<dbReference type="PANTHER" id="PTHR34476:SF1">
    <property type="entry name" value="DNA-DIRECTED RNA POLYMERASE SUBUNIT OMEGA"/>
    <property type="match status" value="1"/>
</dbReference>
<organism evidence="11 12">
    <name type="scientific">Desulforamulus aeronauticus DSM 10349</name>
    <dbReference type="NCBI Taxonomy" id="1121421"/>
    <lineage>
        <taxon>Bacteria</taxon>
        <taxon>Bacillati</taxon>
        <taxon>Bacillota</taxon>
        <taxon>Clostridia</taxon>
        <taxon>Eubacteriales</taxon>
        <taxon>Peptococcaceae</taxon>
        <taxon>Desulforamulus</taxon>
    </lineage>
</organism>
<dbReference type="GO" id="GO:0000428">
    <property type="term" value="C:DNA-directed RNA polymerase complex"/>
    <property type="evidence" value="ECO:0007669"/>
    <property type="project" value="UniProtKB-KW"/>
</dbReference>
<evidence type="ECO:0000256" key="2">
    <source>
        <dbReference type="ARBA" id="ARBA00012418"/>
    </source>
</evidence>
<evidence type="ECO:0000256" key="8">
    <source>
        <dbReference type="ARBA" id="ARBA00029924"/>
    </source>
</evidence>
<evidence type="ECO:0000313" key="11">
    <source>
        <dbReference type="EMBL" id="SHJ96070.1"/>
    </source>
</evidence>
<dbReference type="SMART" id="SM01409">
    <property type="entry name" value="RNA_pol_Rpb6"/>
    <property type="match status" value="1"/>
</dbReference>
<dbReference type="InterPro" id="IPR003716">
    <property type="entry name" value="DNA-dir_RNA_pol_omega"/>
</dbReference>
<evidence type="ECO:0000256" key="9">
    <source>
        <dbReference type="ARBA" id="ARBA00048552"/>
    </source>
</evidence>
<keyword evidence="5 10" id="KW-0808">Transferase</keyword>
<dbReference type="InterPro" id="IPR036161">
    <property type="entry name" value="RPB6/omega-like_sf"/>
</dbReference>
<dbReference type="GO" id="GO:0003899">
    <property type="term" value="F:DNA-directed RNA polymerase activity"/>
    <property type="evidence" value="ECO:0007669"/>
    <property type="project" value="UniProtKB-UniRule"/>
</dbReference>
<keyword evidence="4 10" id="KW-0240">DNA-directed RNA polymerase</keyword>
<dbReference type="HAMAP" id="MF_00366">
    <property type="entry name" value="RNApol_bact_RpoZ"/>
    <property type="match status" value="1"/>
</dbReference>
<dbReference type="InterPro" id="IPR006110">
    <property type="entry name" value="Pol_omega/Rpo6/RPB6"/>
</dbReference>
<evidence type="ECO:0000256" key="5">
    <source>
        <dbReference type="ARBA" id="ARBA00022679"/>
    </source>
</evidence>
<dbReference type="RefSeq" id="WP_072910388.1">
    <property type="nucleotide sequence ID" value="NZ_FRAR01000004.1"/>
</dbReference>
<dbReference type="AlphaFoldDB" id="A0A1M6NK50"/>
<comment type="subunit">
    <text evidence="10">The RNAP catalytic core consists of 2 alpha, 1 beta, 1 beta' and 1 omega subunit. When a sigma factor is associated with the core the holoenzyme is formed, which can initiate transcription.</text>
</comment>
<dbReference type="GO" id="GO:0003677">
    <property type="term" value="F:DNA binding"/>
    <property type="evidence" value="ECO:0007669"/>
    <property type="project" value="UniProtKB-UniRule"/>
</dbReference>
<evidence type="ECO:0000256" key="3">
    <source>
        <dbReference type="ARBA" id="ARBA00013725"/>
    </source>
</evidence>
<comment type="similarity">
    <text evidence="1 10">Belongs to the RNA polymerase subunit omega family.</text>
</comment>
<accession>A0A1M6NK50</accession>
<dbReference type="GO" id="GO:0006351">
    <property type="term" value="P:DNA-templated transcription"/>
    <property type="evidence" value="ECO:0007669"/>
    <property type="project" value="UniProtKB-UniRule"/>
</dbReference>
<evidence type="ECO:0000313" key="12">
    <source>
        <dbReference type="Proteomes" id="UP000183997"/>
    </source>
</evidence>
<evidence type="ECO:0000256" key="6">
    <source>
        <dbReference type="ARBA" id="ARBA00022695"/>
    </source>
</evidence>
<evidence type="ECO:0000256" key="7">
    <source>
        <dbReference type="ARBA" id="ARBA00023163"/>
    </source>
</evidence>
<dbReference type="NCBIfam" id="TIGR00690">
    <property type="entry name" value="rpoZ"/>
    <property type="match status" value="1"/>
</dbReference>
<keyword evidence="12" id="KW-1185">Reference proteome</keyword>
<dbReference type="PANTHER" id="PTHR34476">
    <property type="entry name" value="DNA-DIRECTED RNA POLYMERASE SUBUNIT OMEGA"/>
    <property type="match status" value="1"/>
</dbReference>
<comment type="catalytic activity">
    <reaction evidence="9 10">
        <text>RNA(n) + a ribonucleoside 5'-triphosphate = RNA(n+1) + diphosphate</text>
        <dbReference type="Rhea" id="RHEA:21248"/>
        <dbReference type="Rhea" id="RHEA-COMP:14527"/>
        <dbReference type="Rhea" id="RHEA-COMP:17342"/>
        <dbReference type="ChEBI" id="CHEBI:33019"/>
        <dbReference type="ChEBI" id="CHEBI:61557"/>
        <dbReference type="ChEBI" id="CHEBI:140395"/>
        <dbReference type="EC" id="2.7.7.6"/>
    </reaction>
</comment>